<dbReference type="SUPFAM" id="SSF109604">
    <property type="entry name" value="HD-domain/PDEase-like"/>
    <property type="match status" value="1"/>
</dbReference>
<dbReference type="InterPro" id="IPR037522">
    <property type="entry name" value="HD_GYP_dom"/>
</dbReference>
<dbReference type="Pfam" id="PF01966">
    <property type="entry name" value="HD"/>
    <property type="match status" value="1"/>
</dbReference>
<gene>
    <name evidence="2" type="ORF">CBI30_07485</name>
</gene>
<name>A0A254PXG8_9BURK</name>
<proteinExistence type="predicted"/>
<keyword evidence="3" id="KW-1185">Reference proteome</keyword>
<organism evidence="2 3">
    <name type="scientific">Polynucleobacter aenigmaticus</name>
    <dbReference type="NCBI Taxonomy" id="1743164"/>
    <lineage>
        <taxon>Bacteria</taxon>
        <taxon>Pseudomonadati</taxon>
        <taxon>Pseudomonadota</taxon>
        <taxon>Betaproteobacteria</taxon>
        <taxon>Burkholderiales</taxon>
        <taxon>Burkholderiaceae</taxon>
        <taxon>Polynucleobacter</taxon>
    </lineage>
</organism>
<sequence>MLVALAASRDDETGEHLIRTKKYNLALVTRLLQIGFYLDQLDDSFIENMCRAAPLHDIGKVAIPDSILRKQSCLTEVECAVMKTHTSIGSSILQ</sequence>
<protein>
    <recommendedName>
        <fullName evidence="1">HD-GYP domain-containing protein</fullName>
    </recommendedName>
</protein>
<dbReference type="InterPro" id="IPR003607">
    <property type="entry name" value="HD/PDEase_dom"/>
</dbReference>
<reference evidence="2 3" key="1">
    <citation type="submission" date="2017-05" db="EMBL/GenBank/DDBJ databases">
        <title>Polynucleobacter sp. MWH-K35W1 isolated from the permanently anoxic monimolimnion of a meromictic lake.</title>
        <authorList>
            <person name="Hahn M.W."/>
        </authorList>
    </citation>
    <scope>NUCLEOTIDE SEQUENCE [LARGE SCALE GENOMIC DNA]</scope>
    <source>
        <strain evidence="2 3">MWH-K35W1</strain>
    </source>
</reference>
<dbReference type="CDD" id="cd00077">
    <property type="entry name" value="HDc"/>
    <property type="match status" value="1"/>
</dbReference>
<dbReference type="Gene3D" id="1.10.3210.10">
    <property type="entry name" value="Hypothetical protein af1432"/>
    <property type="match status" value="1"/>
</dbReference>
<dbReference type="Proteomes" id="UP000198104">
    <property type="component" value="Unassembled WGS sequence"/>
</dbReference>
<dbReference type="GO" id="GO:0008081">
    <property type="term" value="F:phosphoric diester hydrolase activity"/>
    <property type="evidence" value="ECO:0007669"/>
    <property type="project" value="UniProtKB-ARBA"/>
</dbReference>
<evidence type="ECO:0000313" key="3">
    <source>
        <dbReference type="Proteomes" id="UP000198104"/>
    </source>
</evidence>
<dbReference type="EMBL" id="NGUO01000011">
    <property type="protein sequence ID" value="OWS71280.1"/>
    <property type="molecule type" value="Genomic_DNA"/>
</dbReference>
<comment type="caution">
    <text evidence="2">The sequence shown here is derived from an EMBL/GenBank/DDBJ whole genome shotgun (WGS) entry which is preliminary data.</text>
</comment>
<dbReference type="PANTHER" id="PTHR45228">
    <property type="entry name" value="CYCLIC DI-GMP PHOSPHODIESTERASE TM_0186-RELATED"/>
    <property type="match status" value="1"/>
</dbReference>
<feature type="domain" description="HD-GYP" evidence="1">
    <location>
        <begin position="1"/>
        <end position="94"/>
    </location>
</feature>
<evidence type="ECO:0000259" key="1">
    <source>
        <dbReference type="PROSITE" id="PS51832"/>
    </source>
</evidence>
<dbReference type="PROSITE" id="PS51832">
    <property type="entry name" value="HD_GYP"/>
    <property type="match status" value="1"/>
</dbReference>
<evidence type="ECO:0000313" key="2">
    <source>
        <dbReference type="EMBL" id="OWS71280.1"/>
    </source>
</evidence>
<accession>A0A254PXG8</accession>
<dbReference type="PANTHER" id="PTHR45228:SF5">
    <property type="entry name" value="CYCLIC DI-GMP PHOSPHODIESTERASE VC_1348-RELATED"/>
    <property type="match status" value="1"/>
</dbReference>
<dbReference type="AlphaFoldDB" id="A0A254PXG8"/>
<dbReference type="InterPro" id="IPR006674">
    <property type="entry name" value="HD_domain"/>
</dbReference>
<dbReference type="InterPro" id="IPR052020">
    <property type="entry name" value="Cyclic_di-GMP/3'3'-cGAMP_PDE"/>
</dbReference>